<dbReference type="Proteomes" id="UP000672011">
    <property type="component" value="Chromosome"/>
</dbReference>
<name>A0ABX7XBI1_9FLAO</name>
<keyword evidence="3" id="KW-1185">Reference proteome</keyword>
<keyword evidence="1" id="KW-0175">Coiled coil</keyword>
<accession>A0ABX7XBI1</accession>
<protein>
    <submittedName>
        <fullName evidence="2">Uncharacterized protein</fullName>
    </submittedName>
</protein>
<evidence type="ECO:0000313" key="2">
    <source>
        <dbReference type="EMBL" id="QTV05169.1"/>
    </source>
</evidence>
<feature type="coiled-coil region" evidence="1">
    <location>
        <begin position="110"/>
        <end position="137"/>
    </location>
</feature>
<gene>
    <name evidence="2" type="ORF">J9309_10295</name>
</gene>
<dbReference type="EMBL" id="CP072842">
    <property type="protein sequence ID" value="QTV05169.1"/>
    <property type="molecule type" value="Genomic_DNA"/>
</dbReference>
<dbReference type="RefSeq" id="WP_230475797.1">
    <property type="nucleotide sequence ID" value="NZ_CP072842.1"/>
</dbReference>
<sequence length="202" mass="23441">MNAQNLINNYSNLINSYSKASTTNKIQIKNQLLSIFNEANHVDFNNLNVSIKGYFYLFLGLDVNNKLHAILVHNSTTPDITQIDKYSPIVLEFKSNKFVVNELLKTKLTADNTEITFDEYKKRVKKWENQKESWLQDALDRNIMIQYFIIDQANLKNNMNNYTVFGLFENSTAQKGQSITIDMITANDAYMDRVRPVPPFRP</sequence>
<organism evidence="2 3">
    <name type="scientific">Faecalibacter bovis</name>
    <dbReference type="NCBI Taxonomy" id="2898187"/>
    <lineage>
        <taxon>Bacteria</taxon>
        <taxon>Pseudomonadati</taxon>
        <taxon>Bacteroidota</taxon>
        <taxon>Flavobacteriia</taxon>
        <taxon>Flavobacteriales</taxon>
        <taxon>Weeksellaceae</taxon>
        <taxon>Faecalibacter</taxon>
    </lineage>
</organism>
<proteinExistence type="predicted"/>
<reference evidence="2 3" key="1">
    <citation type="journal article" date="2021" name="Int. J. Syst. Evol. Microbiol.">
        <title>Faecalibacter bovis sp. nov., isolated from cow faeces.</title>
        <authorList>
            <person name="Li F."/>
            <person name="Zhao W."/>
            <person name="Hong Q."/>
            <person name="Shao Q."/>
            <person name="Song J."/>
            <person name="Yang S."/>
        </authorList>
    </citation>
    <scope>NUCLEOTIDE SEQUENCE [LARGE SCALE GENOMIC DNA]</scope>
    <source>
        <strain evidence="2 3">ZY171143</strain>
    </source>
</reference>
<evidence type="ECO:0000256" key="1">
    <source>
        <dbReference type="SAM" id="Coils"/>
    </source>
</evidence>
<reference evidence="3" key="2">
    <citation type="submission" date="2021-04" db="EMBL/GenBank/DDBJ databases">
        <title>Taxonomy of Flavobacteriaceae bacterium ZY171143.</title>
        <authorList>
            <person name="Li F."/>
        </authorList>
    </citation>
    <scope>NUCLEOTIDE SEQUENCE [LARGE SCALE GENOMIC DNA]</scope>
    <source>
        <strain evidence="3">ZY171143</strain>
    </source>
</reference>
<evidence type="ECO:0000313" key="3">
    <source>
        <dbReference type="Proteomes" id="UP000672011"/>
    </source>
</evidence>